<dbReference type="PATRIC" id="fig|33050.5.peg.439"/>
<dbReference type="GO" id="GO:0016628">
    <property type="term" value="F:oxidoreductase activity, acting on the CH-CH group of donors, NAD or NADP as acceptor"/>
    <property type="evidence" value="ECO:0007669"/>
    <property type="project" value="InterPro"/>
</dbReference>
<dbReference type="Gene3D" id="3.90.180.10">
    <property type="entry name" value="Medium-chain alcohol dehydrogenases, catalytic domain"/>
    <property type="match status" value="1"/>
</dbReference>
<feature type="transmembrane region" description="Helical" evidence="2">
    <location>
        <begin position="116"/>
        <end position="138"/>
    </location>
</feature>
<evidence type="ECO:0000256" key="1">
    <source>
        <dbReference type="ARBA" id="ARBA00023002"/>
    </source>
</evidence>
<dbReference type="InterPro" id="IPR011032">
    <property type="entry name" value="GroES-like_sf"/>
</dbReference>
<dbReference type="PANTHER" id="PTHR43205:SF7">
    <property type="entry name" value="PROSTAGLANDIN REDUCTASE 1"/>
    <property type="match status" value="1"/>
</dbReference>
<dbReference type="CDD" id="cd05288">
    <property type="entry name" value="PGDH"/>
    <property type="match status" value="1"/>
</dbReference>
<dbReference type="InterPro" id="IPR013149">
    <property type="entry name" value="ADH-like_C"/>
</dbReference>
<proteinExistence type="predicted"/>
<gene>
    <name evidence="4" type="ORF">AN936_02105</name>
</gene>
<dbReference type="EMBL" id="CP012700">
    <property type="protein sequence ID" value="ALH79208.1"/>
    <property type="molecule type" value="Genomic_DNA"/>
</dbReference>
<evidence type="ECO:0000256" key="2">
    <source>
        <dbReference type="SAM" id="Phobius"/>
    </source>
</evidence>
<dbReference type="Proteomes" id="UP000058074">
    <property type="component" value="Chromosome"/>
</dbReference>
<keyword evidence="2" id="KW-0812">Transmembrane</keyword>
<dbReference type="KEGG" id="smag:AN936_02105"/>
<keyword evidence="1" id="KW-0560">Oxidoreductase</keyword>
<keyword evidence="2" id="KW-0472">Membrane</keyword>
<dbReference type="Pfam" id="PF00107">
    <property type="entry name" value="ADH_zinc_N"/>
    <property type="match status" value="1"/>
</dbReference>
<sequence length="337" mass="36226">MKNRQWILKRRPQGAPGAADLELRETPIGPLADGEILVRNLYLSLDPTNRLWMSDRDQYLPPVGVGDVMRGGTIGVVEASRSDRFRVGDLVLPSTGGWELYSIANERGSRRIAPQAGVPLTAYLSVLGATGLTAYFGLLDICKPREGEVLAVSAAAGAVGSIVGQIGRIKGAQVVGIAGGPEKCGWLTETLGFDSAIDYRNEDVGVALDRLYPTGIDMNFENVGGPIMDAVFSRLRKDGRMALCGMISAYNEDGPMPGPRDFGRILMQRLTVRGFIVIDYLRQAPGAFADLSSWIAEGRLAWKDHVVDGLEEAVAALDLLFTGGNDGKLVVRVSPEP</sequence>
<dbReference type="Pfam" id="PF16884">
    <property type="entry name" value="ADH_N_2"/>
    <property type="match status" value="1"/>
</dbReference>
<dbReference type="InterPro" id="IPR036291">
    <property type="entry name" value="NAD(P)-bd_dom_sf"/>
</dbReference>
<dbReference type="SUPFAM" id="SSF51735">
    <property type="entry name" value="NAD(P)-binding Rossmann-fold domains"/>
    <property type="match status" value="1"/>
</dbReference>
<dbReference type="FunFam" id="3.40.50.720:FF:000121">
    <property type="entry name" value="Prostaglandin reductase 2"/>
    <property type="match status" value="1"/>
</dbReference>
<dbReference type="InterPro" id="IPR020843">
    <property type="entry name" value="ER"/>
</dbReference>
<reference evidence="4 5" key="1">
    <citation type="journal article" date="2015" name="Genome Announc.">
        <title>Complete Genome Sequence of Polypropylene Glycol- and Polyethylene Glycol-Degrading Sphingopyxis macrogoltabida Strain EY-1.</title>
        <authorList>
            <person name="Ohtsubo Y."/>
            <person name="Nagata Y."/>
            <person name="Numata M."/>
            <person name="Tsuchikane K."/>
            <person name="Hosoyama A."/>
            <person name="Yamazoe A."/>
            <person name="Tsuda M."/>
            <person name="Fujita N."/>
            <person name="Kawai F."/>
        </authorList>
    </citation>
    <scope>NUCLEOTIDE SEQUENCE [LARGE SCALE GENOMIC DNA]</scope>
    <source>
        <strain evidence="4 5">EY-1</strain>
    </source>
</reference>
<dbReference type="RefSeq" id="WP_054586698.1">
    <property type="nucleotide sequence ID" value="NZ_CP012700.1"/>
</dbReference>
<keyword evidence="2" id="KW-1133">Transmembrane helix</keyword>
<evidence type="ECO:0000259" key="3">
    <source>
        <dbReference type="SMART" id="SM00829"/>
    </source>
</evidence>
<evidence type="ECO:0000313" key="4">
    <source>
        <dbReference type="EMBL" id="ALH79208.1"/>
    </source>
</evidence>
<dbReference type="InterPro" id="IPR045010">
    <property type="entry name" value="MDR_fam"/>
</dbReference>
<dbReference type="Gene3D" id="3.40.50.720">
    <property type="entry name" value="NAD(P)-binding Rossmann-like Domain"/>
    <property type="match status" value="1"/>
</dbReference>
<accession>A0A0N9UTK5</accession>
<protein>
    <submittedName>
        <fullName evidence="4">NADP-dependent oxidoreductase</fullName>
    </submittedName>
</protein>
<dbReference type="SMART" id="SM00829">
    <property type="entry name" value="PKS_ER"/>
    <property type="match status" value="1"/>
</dbReference>
<feature type="domain" description="Enoyl reductase (ER)" evidence="3">
    <location>
        <begin position="17"/>
        <end position="331"/>
    </location>
</feature>
<dbReference type="InterPro" id="IPR041694">
    <property type="entry name" value="ADH_N_2"/>
</dbReference>
<dbReference type="AlphaFoldDB" id="A0A0N9UTK5"/>
<evidence type="ECO:0000313" key="5">
    <source>
        <dbReference type="Proteomes" id="UP000058074"/>
    </source>
</evidence>
<dbReference type="PANTHER" id="PTHR43205">
    <property type="entry name" value="PROSTAGLANDIN REDUCTASE"/>
    <property type="match status" value="1"/>
</dbReference>
<dbReference type="OrthoDB" id="9805663at2"/>
<name>A0A0N9UTK5_SPHMC</name>
<organism evidence="4 5">
    <name type="scientific">Sphingopyxis macrogoltabida</name>
    <name type="common">Sphingomonas macrogoltabidus</name>
    <dbReference type="NCBI Taxonomy" id="33050"/>
    <lineage>
        <taxon>Bacteria</taxon>
        <taxon>Pseudomonadati</taxon>
        <taxon>Pseudomonadota</taxon>
        <taxon>Alphaproteobacteria</taxon>
        <taxon>Sphingomonadales</taxon>
        <taxon>Sphingomonadaceae</taxon>
        <taxon>Sphingopyxis</taxon>
    </lineage>
</organism>
<dbReference type="SUPFAM" id="SSF50129">
    <property type="entry name" value="GroES-like"/>
    <property type="match status" value="1"/>
</dbReference>